<dbReference type="AlphaFoldDB" id="A0AAD4MUT0"/>
<organism evidence="3 4">
    <name type="scientific">Ditylenchus destructor</name>
    <dbReference type="NCBI Taxonomy" id="166010"/>
    <lineage>
        <taxon>Eukaryota</taxon>
        <taxon>Metazoa</taxon>
        <taxon>Ecdysozoa</taxon>
        <taxon>Nematoda</taxon>
        <taxon>Chromadorea</taxon>
        <taxon>Rhabditida</taxon>
        <taxon>Tylenchina</taxon>
        <taxon>Tylenchomorpha</taxon>
        <taxon>Sphaerularioidea</taxon>
        <taxon>Anguinidae</taxon>
        <taxon>Anguininae</taxon>
        <taxon>Ditylenchus</taxon>
    </lineage>
</organism>
<feature type="compositionally biased region" description="Pro residues" evidence="1">
    <location>
        <begin position="1043"/>
        <end position="1055"/>
    </location>
</feature>
<feature type="region of interest" description="Disordered" evidence="1">
    <location>
        <begin position="995"/>
        <end position="1159"/>
    </location>
</feature>
<evidence type="ECO:0000313" key="3">
    <source>
        <dbReference type="EMBL" id="KAI1704415.1"/>
    </source>
</evidence>
<accession>A0AAD4MUT0</accession>
<feature type="compositionally biased region" description="Basic residues" evidence="1">
    <location>
        <begin position="1012"/>
        <end position="1022"/>
    </location>
</feature>
<dbReference type="PROSITE" id="PS51450">
    <property type="entry name" value="LRR"/>
    <property type="match status" value="1"/>
</dbReference>
<evidence type="ECO:0000313" key="4">
    <source>
        <dbReference type="Proteomes" id="UP001201812"/>
    </source>
</evidence>
<dbReference type="Gene3D" id="3.80.10.10">
    <property type="entry name" value="Ribonuclease Inhibitor"/>
    <property type="match status" value="1"/>
</dbReference>
<feature type="domain" description="CARMIL pleckstrin homology" evidence="2">
    <location>
        <begin position="106"/>
        <end position="211"/>
    </location>
</feature>
<dbReference type="SUPFAM" id="SSF52047">
    <property type="entry name" value="RNI-like"/>
    <property type="match status" value="1"/>
</dbReference>
<dbReference type="Proteomes" id="UP001201812">
    <property type="component" value="Unassembled WGS sequence"/>
</dbReference>
<dbReference type="Pfam" id="PF17888">
    <property type="entry name" value="Carm_PH"/>
    <property type="match status" value="1"/>
</dbReference>
<feature type="compositionally biased region" description="Low complexity" evidence="1">
    <location>
        <begin position="1061"/>
        <end position="1074"/>
    </location>
</feature>
<dbReference type="Pfam" id="PF13516">
    <property type="entry name" value="LRR_6"/>
    <property type="match status" value="4"/>
</dbReference>
<dbReference type="PANTHER" id="PTHR24112">
    <property type="entry name" value="LEUCINE-RICH REPEAT, ISOFORM F-RELATED"/>
    <property type="match status" value="1"/>
</dbReference>
<dbReference type="GO" id="GO:0034315">
    <property type="term" value="P:regulation of Arp2/3 complex-mediated actin nucleation"/>
    <property type="evidence" value="ECO:0007669"/>
    <property type="project" value="TreeGrafter"/>
</dbReference>
<dbReference type="GO" id="GO:0005886">
    <property type="term" value="C:plasma membrane"/>
    <property type="evidence" value="ECO:0007669"/>
    <property type="project" value="TreeGrafter"/>
</dbReference>
<dbReference type="GO" id="GO:0030027">
    <property type="term" value="C:lamellipodium"/>
    <property type="evidence" value="ECO:0007669"/>
    <property type="project" value="TreeGrafter"/>
</dbReference>
<dbReference type="GO" id="GO:0016477">
    <property type="term" value="P:cell migration"/>
    <property type="evidence" value="ECO:0007669"/>
    <property type="project" value="TreeGrafter"/>
</dbReference>
<feature type="compositionally biased region" description="Polar residues" evidence="1">
    <location>
        <begin position="1075"/>
        <end position="1098"/>
    </location>
</feature>
<gene>
    <name evidence="3" type="ORF">DdX_14282</name>
</gene>
<dbReference type="PANTHER" id="PTHR24112:SF66">
    <property type="entry name" value="LEUCINE-RICH REPEAT, ISOFORM F"/>
    <property type="match status" value="1"/>
</dbReference>
<protein>
    <submittedName>
        <fullName evidence="3">F-actin-uncapping protein LRRC16A</fullName>
    </submittedName>
</protein>
<dbReference type="EMBL" id="JAKKPZ010000068">
    <property type="protein sequence ID" value="KAI1704415.1"/>
    <property type="molecule type" value="Genomic_DNA"/>
</dbReference>
<dbReference type="InterPro" id="IPR041245">
    <property type="entry name" value="CARMIL_PH"/>
</dbReference>
<reference evidence="3" key="1">
    <citation type="submission" date="2022-01" db="EMBL/GenBank/DDBJ databases">
        <title>Genome Sequence Resource for Two Populations of Ditylenchus destructor, the Migratory Endoparasitic Phytonematode.</title>
        <authorList>
            <person name="Zhang H."/>
            <person name="Lin R."/>
            <person name="Xie B."/>
        </authorList>
    </citation>
    <scope>NUCLEOTIDE SEQUENCE</scope>
    <source>
        <strain evidence="3">BazhouSP</strain>
    </source>
</reference>
<dbReference type="InterPro" id="IPR032675">
    <property type="entry name" value="LRR_dom_sf"/>
</dbReference>
<keyword evidence="4" id="KW-1185">Reference proteome</keyword>
<dbReference type="InterPro" id="IPR001611">
    <property type="entry name" value="Leu-rich_rpt"/>
</dbReference>
<sequence>MGSVLDQIIFTVHETHLWLSRALELTWDEPTHLERLREFVVVHCLSKEYYKESVQSFLPSFTYCIAKFHSQKSRARMSLSREAAKEICDYIKEHCATLFGQKFFECRLVKAVQVQSGSKADKFESKFFALAKFRVFLLHGKHTGSLKVEKSFNLLALRQIQVVKENETGLTIGWEVEKSGRTASVFIRLADEKEATDLACELLAALKHYFPDIRDSLPHLITQLSPPTLISLFSFLPASTPDLPCHNFRRSYVAYCDFHDQPFKDEVVWDVERIYFVHNIHEIRLDDFSTLSVKDQVAILGCIQFSSYFTGIYVDGFRLSPEHLEVVLNVCRRSHALKSLKLVDCGLPKEYVGQLASALQANYERLPLECLDLSGNNLDDKKGIAQLASALARIHTLKSIILMDCSLSEKSVHQLSFGLYTGLGMDSSIGKKFELQTLVLARNSLKDDANELVNFVSLCNSLRTLDLSHTGFHVDRLWSALKLGGLLLERLKLGGCQTHVGKKSSSRDSHQQPVATVVKELFTSMVNLKELDLAGSALGPEILQSILSGIANNNYLQNLRLNLNASCDRASIPILEQFLPQCQNVAHLSLRDNSLEQEAVKLIPCLSKMTSLVSLDLGGMNFYGLRNNKKYSGTLSKVLTELAKLISTDEHSTKLEELNLSDCRLGSYLSVVLNALGVASLKTLDISGNDIGNIGARLLSKALQLNNSLKKVIVDRNQIGPDGLAELAHALELNYCLTSMPTPFLDIADAINNKSVSADRARMTSIAGEIESSLERNRHITTEQLAKQCRQKTVHNIINRTDHYSANSSEQKKAIFYNLAKCIVELDEKASTSNSPVSLDLSEYLSSQGLIRGMVQQLKEYSQSYSGKYLKKFKDALDARNVEVLDEAKSVLAGLDSEDIDELERNLKTIAEAHFTRSAWNTIFKEADSLLSSNDLLKLRGALPSDGPIDASVHAALLGRGGTPAGAHRPNSVLDESLLASLASADLNSIDGLLTGDEAEGRSGRQTPKLVHLSKGRPRPARQNRNVRPVRDSPGFSGDCIDTPPPPPSYPPPPEPKMETSMHSSQDHSSASSSVEPSNGGQNISGSAEPISINTSSTTPPPLIPRRNKVGSTGSSGGPPKLPPKPESSGKSPTDLRNHKTLVLPAFDMTNPASPKNNF</sequence>
<dbReference type="InterPro" id="IPR051279">
    <property type="entry name" value="PP1-Reg/Actin-Interact_Protein"/>
</dbReference>
<evidence type="ECO:0000256" key="1">
    <source>
        <dbReference type="SAM" id="MobiDB-lite"/>
    </source>
</evidence>
<comment type="caution">
    <text evidence="3">The sequence shown here is derived from an EMBL/GenBank/DDBJ whole genome shotgun (WGS) entry which is preliminary data.</text>
</comment>
<dbReference type="Gene3D" id="2.30.29.30">
    <property type="entry name" value="Pleckstrin-homology domain (PH domain)/Phosphotyrosine-binding domain (PTB)"/>
    <property type="match status" value="1"/>
</dbReference>
<dbReference type="SMART" id="SM00368">
    <property type="entry name" value="LRR_RI"/>
    <property type="match status" value="7"/>
</dbReference>
<name>A0AAD4MUT0_9BILA</name>
<evidence type="ECO:0000259" key="2">
    <source>
        <dbReference type="Pfam" id="PF17888"/>
    </source>
</evidence>
<dbReference type="InterPro" id="IPR011993">
    <property type="entry name" value="PH-like_dom_sf"/>
</dbReference>
<proteinExistence type="predicted"/>